<dbReference type="InterPro" id="IPR025420">
    <property type="entry name" value="DUF4143"/>
</dbReference>
<accession>A0A645CSB6</accession>
<reference evidence="3" key="1">
    <citation type="submission" date="2019-08" db="EMBL/GenBank/DDBJ databases">
        <authorList>
            <person name="Kucharzyk K."/>
            <person name="Murdoch R.W."/>
            <person name="Higgins S."/>
            <person name="Loffler F."/>
        </authorList>
    </citation>
    <scope>NUCLEOTIDE SEQUENCE</scope>
</reference>
<sequence>MSAYQPTLIARPLYLDVLLGYIDVPLVKILAGIRRCGKSTILEMFKHALIESGVESEHIITRRYTSLDIPETFTVRDMYEDLKQAMHPGGRYYLLLDELQEVEGWEKAVNSLFEEGRADIYITGSNSRLMADEISTYLTGRYVQIPVYTLSYSEYLDFKKYSTRSERNSLTEYLRFGGFPIIAAGTFTEQTAYQIVEGIYHSIITGDIARRHAIGSQDLFDRTVRFIVENVGKTFSANSIVTFLKSEKRSLSVESIYNYISYLEKAFVIYRCRRYDLQGKSILKTQEKFYLADPSLKYCILGFNPKGLAAMLENVVYLELRRRGYDVYIGKLGDKEIDFVAKRRDERLYVQVCRNLPEASDREIANLLAVKDHYPKLVVTLDNLAGGTIEGVRLVHLEDFLLSRLYSSALPDLR</sequence>
<feature type="domain" description="AAA" evidence="1">
    <location>
        <begin position="27"/>
        <end position="156"/>
    </location>
</feature>
<dbReference type="InterPro" id="IPR041682">
    <property type="entry name" value="AAA_14"/>
</dbReference>
<dbReference type="PANTHER" id="PTHR33295">
    <property type="entry name" value="ATPASE"/>
    <property type="match status" value="1"/>
</dbReference>
<protein>
    <recommendedName>
        <fullName evidence="4">AAA domain-containing protein</fullName>
    </recommendedName>
</protein>
<gene>
    <name evidence="3" type="ORF">SDC9_126833</name>
</gene>
<dbReference type="Pfam" id="PF13173">
    <property type="entry name" value="AAA_14"/>
    <property type="match status" value="1"/>
</dbReference>
<dbReference type="PANTHER" id="PTHR33295:SF20">
    <property type="entry name" value="ATPASE"/>
    <property type="match status" value="1"/>
</dbReference>
<evidence type="ECO:0000259" key="2">
    <source>
        <dbReference type="Pfam" id="PF13635"/>
    </source>
</evidence>
<proteinExistence type="predicted"/>
<evidence type="ECO:0008006" key="4">
    <source>
        <dbReference type="Google" id="ProtNLM"/>
    </source>
</evidence>
<evidence type="ECO:0000259" key="1">
    <source>
        <dbReference type="Pfam" id="PF13173"/>
    </source>
</evidence>
<dbReference type="InterPro" id="IPR027417">
    <property type="entry name" value="P-loop_NTPase"/>
</dbReference>
<dbReference type="EMBL" id="VSSQ01029603">
    <property type="protein sequence ID" value="MPM79791.1"/>
    <property type="molecule type" value="Genomic_DNA"/>
</dbReference>
<name>A0A645CSB6_9ZZZZ</name>
<feature type="domain" description="DUF4143" evidence="2">
    <location>
        <begin position="207"/>
        <end position="352"/>
    </location>
</feature>
<dbReference type="AlphaFoldDB" id="A0A645CSB6"/>
<dbReference type="SUPFAM" id="SSF52540">
    <property type="entry name" value="P-loop containing nucleoside triphosphate hydrolases"/>
    <property type="match status" value="1"/>
</dbReference>
<comment type="caution">
    <text evidence="3">The sequence shown here is derived from an EMBL/GenBank/DDBJ whole genome shotgun (WGS) entry which is preliminary data.</text>
</comment>
<dbReference type="Pfam" id="PF13635">
    <property type="entry name" value="DUF4143"/>
    <property type="match status" value="1"/>
</dbReference>
<evidence type="ECO:0000313" key="3">
    <source>
        <dbReference type="EMBL" id="MPM79791.1"/>
    </source>
</evidence>
<organism evidence="3">
    <name type="scientific">bioreactor metagenome</name>
    <dbReference type="NCBI Taxonomy" id="1076179"/>
    <lineage>
        <taxon>unclassified sequences</taxon>
        <taxon>metagenomes</taxon>
        <taxon>ecological metagenomes</taxon>
    </lineage>
</organism>